<proteinExistence type="predicted"/>
<sequence length="401" mass="41002">MNAMFARFLSSLLPGLLVLTGCASSEADAPTGAVAAEECERLAAVTPDQAAGTTVLVPDNTASHRATGFSAVVTAALVEAQGRGDRLLVMPVDGAGAPPRVARTIALEPAPGDDSPAAAQARKGVVTCVATWARDDLARPTAGGSAVLDIINAAALERPAKVIVLSDGIANVGQFDLDVLGFGAPGDRVAQRLADADAFAPQLSGISLLWNGLGATVPPLPQPVRADLERIWTAVLTKAGATATFDSTSGAALDPLPDLPADPVTVPEVESVALPCDGTEIIIPGVLLFAGESTVLEPGADEVLGEIARQLRARAGARARVDGHAAAYGDDSGRVVKSRLRAEAVKTKLVEFGVAGSRLTTEGWGSTAPLVDEFPGRTHDEAAAARNRRVTVVITEAGCDR</sequence>
<dbReference type="SUPFAM" id="SSF103088">
    <property type="entry name" value="OmpA-like"/>
    <property type="match status" value="1"/>
</dbReference>
<protein>
    <recommendedName>
        <fullName evidence="3">OmpA-like domain-containing protein</fullName>
    </recommendedName>
</protein>
<dbReference type="OrthoDB" id="3254756at2"/>
<evidence type="ECO:0000256" key="1">
    <source>
        <dbReference type="PROSITE-ProRule" id="PRU00473"/>
    </source>
</evidence>
<dbReference type="AlphaFoldDB" id="K0JXA1"/>
<dbReference type="Gene3D" id="3.30.1330.60">
    <property type="entry name" value="OmpA-like domain"/>
    <property type="match status" value="1"/>
</dbReference>
<dbReference type="PATRIC" id="fig|1179773.3.peg.2070"/>
<keyword evidence="5" id="KW-1185">Reference proteome</keyword>
<dbReference type="BioCyc" id="SESP1179773:BN6_RS41730-MONOMER"/>
<feature type="chain" id="PRO_5039352846" description="OmpA-like domain-containing protein" evidence="2">
    <location>
        <begin position="28"/>
        <end position="401"/>
    </location>
</feature>
<dbReference type="GO" id="GO:0016020">
    <property type="term" value="C:membrane"/>
    <property type="evidence" value="ECO:0007669"/>
    <property type="project" value="UniProtKB-UniRule"/>
</dbReference>
<feature type="domain" description="OmpA-like" evidence="3">
    <location>
        <begin position="277"/>
        <end position="398"/>
    </location>
</feature>
<dbReference type="PANTHER" id="PTHR30329">
    <property type="entry name" value="STATOR ELEMENT OF FLAGELLAR MOTOR COMPLEX"/>
    <property type="match status" value="1"/>
</dbReference>
<accession>K0JXA1</accession>
<evidence type="ECO:0000313" key="5">
    <source>
        <dbReference type="Proteomes" id="UP000006281"/>
    </source>
</evidence>
<reference evidence="4 5" key="1">
    <citation type="journal article" date="2012" name="BMC Genomics">
        <title>Complete genome sequence of Saccharothrix espanaensis DSM 44229T and comparison to the other completely sequenced Pseudonocardiaceae.</title>
        <authorList>
            <person name="Strobel T."/>
            <person name="Al-Dilaimi A."/>
            <person name="Blom J."/>
            <person name="Gessner A."/>
            <person name="Kalinowski J."/>
            <person name="Luzhetska M."/>
            <person name="Puhler A."/>
            <person name="Szczepanowski R."/>
            <person name="Bechthold A."/>
            <person name="Ruckert C."/>
        </authorList>
    </citation>
    <scope>NUCLEOTIDE SEQUENCE [LARGE SCALE GENOMIC DNA]</scope>
    <source>
        <strain evidence="5">ATCC 51144 / DSM 44229 / JCM 9112 / NBRC 15066 / NRRL 15764</strain>
    </source>
</reference>
<dbReference type="RefSeq" id="WP_015099502.1">
    <property type="nucleotide sequence ID" value="NC_019673.1"/>
</dbReference>
<keyword evidence="2" id="KW-0732">Signal</keyword>
<organism evidence="4 5">
    <name type="scientific">Saccharothrix espanaensis (strain ATCC 51144 / DSM 44229 / JCM 9112 / NBRC 15066 / NRRL 15764)</name>
    <dbReference type="NCBI Taxonomy" id="1179773"/>
    <lineage>
        <taxon>Bacteria</taxon>
        <taxon>Bacillati</taxon>
        <taxon>Actinomycetota</taxon>
        <taxon>Actinomycetes</taxon>
        <taxon>Pseudonocardiales</taxon>
        <taxon>Pseudonocardiaceae</taxon>
        <taxon>Saccharothrix</taxon>
    </lineage>
</organism>
<name>K0JXA1_SACES</name>
<dbReference type="Proteomes" id="UP000006281">
    <property type="component" value="Chromosome"/>
</dbReference>
<evidence type="ECO:0000256" key="2">
    <source>
        <dbReference type="SAM" id="SignalP"/>
    </source>
</evidence>
<keyword evidence="1" id="KW-0472">Membrane</keyword>
<dbReference type="InterPro" id="IPR036737">
    <property type="entry name" value="OmpA-like_sf"/>
</dbReference>
<evidence type="ECO:0000259" key="3">
    <source>
        <dbReference type="PROSITE" id="PS51123"/>
    </source>
</evidence>
<dbReference type="InterPro" id="IPR050330">
    <property type="entry name" value="Bact_OuterMem_StrucFunc"/>
</dbReference>
<feature type="signal peptide" evidence="2">
    <location>
        <begin position="1"/>
        <end position="27"/>
    </location>
</feature>
<dbReference type="EMBL" id="HE804045">
    <property type="protein sequence ID" value="CCH29389.1"/>
    <property type="molecule type" value="Genomic_DNA"/>
</dbReference>
<dbReference type="KEGG" id="sesp:BN6_20680"/>
<dbReference type="Pfam" id="PF00691">
    <property type="entry name" value="OmpA"/>
    <property type="match status" value="1"/>
</dbReference>
<dbReference type="PROSITE" id="PS51257">
    <property type="entry name" value="PROKAR_LIPOPROTEIN"/>
    <property type="match status" value="1"/>
</dbReference>
<gene>
    <name evidence="4" type="ordered locus">BN6_20680</name>
</gene>
<dbReference type="STRING" id="1179773.BN6_20680"/>
<dbReference type="PANTHER" id="PTHR30329:SF21">
    <property type="entry name" value="LIPOPROTEIN YIAD-RELATED"/>
    <property type="match status" value="1"/>
</dbReference>
<dbReference type="CDD" id="cd07185">
    <property type="entry name" value="OmpA_C-like"/>
    <property type="match status" value="1"/>
</dbReference>
<dbReference type="InterPro" id="IPR006665">
    <property type="entry name" value="OmpA-like"/>
</dbReference>
<dbReference type="PROSITE" id="PS51123">
    <property type="entry name" value="OMPA_2"/>
    <property type="match status" value="1"/>
</dbReference>
<dbReference type="eggNOG" id="COG2885">
    <property type="taxonomic scope" value="Bacteria"/>
</dbReference>
<dbReference type="HOGENOM" id="CLU_686751_0_0_11"/>
<evidence type="ECO:0000313" key="4">
    <source>
        <dbReference type="EMBL" id="CCH29389.1"/>
    </source>
</evidence>